<dbReference type="RefSeq" id="WP_187035453.1">
    <property type="nucleotide sequence ID" value="NZ_CP060286.1"/>
</dbReference>
<dbReference type="AlphaFoldDB" id="A0A7G8T9G0"/>
<dbReference type="NCBIfam" id="NF045971">
    <property type="entry name" value="conju_CD1110"/>
    <property type="match status" value="1"/>
</dbReference>
<dbReference type="Gene3D" id="1.10.8.730">
    <property type="match status" value="1"/>
</dbReference>
<dbReference type="KEGG" id="cfem:HCR03_16470"/>
<sequence length="801" mass="91071">MSVKKQKPAVGRSLSRAERRQIEAAVAKARQTDKKKQSAQDSIPFQRMFPDGICRVTDSYYTKTVQFQDINYQLNQNEDKTAIFEGWCDFLNYFDSSIKFQLSFLNLSATRDSFAKSVTIPPQGDDFDSLRSEYTEMLRNQLAKGNNGLIKTKYLTFGIEADSLKAAKPRLERVEIDILNNFKHLGVTAASLNGADRLRLLHDIFRMDAPEPFRFSWDWLAPSGLSVKDFIAPSSFEFKSGSMFGMGRQVGAVSFLQILAPELNDRMLADFLDMESSLIVTMHIQSIDQVSAIKTVKRKITDLDSMKIQEQKKAIRSGYDMDIIPSDLATYGEEAKKLLQDLQSRNERMFLVTFLVLNVAENRQRLDNNVFQASSLAQKYNCALTRLDFRQEEGLMSSLPLGYNQIEIQRGLTTSSTAIFIPFTTQELFQTGREALYCGLNALSNNLIMVDRKLLKNPNGLILGTPGAGKSFAAKREIVNVFLVTNDDIIVCDPEAEYGPLIERLHGQIIKISPASTDYINPMDINLNYSEEENPLSLKSDFILSLCELIVGGKEGLQPVEKTVIDRCVRLVYRNYLSDPRPENMPVLEDLYNELRRQDEKEAQYVATALEIYVTGSLNVFNHRTTVNVKNRVVSYDIRELGKQLKKIGMLIVQDQVWNRVTVNRAVGKSTRYYIDEFHLLLKEEQTAAYSVEIWKRFRKWGGIPTGITQNIKDLLSSREIENIFENSDYIYMLNQASGDRQILAKQLGISPHQLSYVTHSGEGEGLLFYGNVILPFVDHFPKDTELYRVMTTKLQETAAT</sequence>
<dbReference type="SUPFAM" id="SSF52540">
    <property type="entry name" value="P-loop containing nucleoside triphosphate hydrolases"/>
    <property type="match status" value="1"/>
</dbReference>
<evidence type="ECO:0000259" key="1">
    <source>
        <dbReference type="Pfam" id="PF19044"/>
    </source>
</evidence>
<organism evidence="2 3">
    <name type="scientific">Caproicibacter fermentans</name>
    <dbReference type="NCBI Taxonomy" id="2576756"/>
    <lineage>
        <taxon>Bacteria</taxon>
        <taxon>Bacillati</taxon>
        <taxon>Bacillota</taxon>
        <taxon>Clostridia</taxon>
        <taxon>Eubacteriales</taxon>
        <taxon>Acutalibacteraceae</taxon>
        <taxon>Caproicibacter</taxon>
    </lineage>
</organism>
<dbReference type="PANTHER" id="PTHR30121">
    <property type="entry name" value="UNCHARACTERIZED PROTEIN YJGR-RELATED"/>
    <property type="match status" value="1"/>
</dbReference>
<proteinExistence type="predicted"/>
<evidence type="ECO:0000313" key="2">
    <source>
        <dbReference type="EMBL" id="QNK40251.1"/>
    </source>
</evidence>
<protein>
    <submittedName>
        <fullName evidence="2">ATP-binding protein</fullName>
    </submittedName>
</protein>
<dbReference type="Proteomes" id="UP000515909">
    <property type="component" value="Chromosome"/>
</dbReference>
<keyword evidence="2" id="KW-0547">Nucleotide-binding</keyword>
<keyword evidence="2" id="KW-0067">ATP-binding</keyword>
<dbReference type="InterPro" id="IPR027417">
    <property type="entry name" value="P-loop_NTPase"/>
</dbReference>
<reference evidence="2 3" key="1">
    <citation type="submission" date="2020-08" db="EMBL/GenBank/DDBJ databases">
        <title>The isolate Caproiciproducens sp. 7D4C2 produces n-caproate at mildly acidic conditions from hexoses: genome and rBOX comparison with related strains and chain-elongating bacteria.</title>
        <authorList>
            <person name="Esquivel-Elizondo S."/>
            <person name="Bagci C."/>
            <person name="Temovska M."/>
            <person name="Jeon B.S."/>
            <person name="Bessarab I."/>
            <person name="Williams R.B.H."/>
            <person name="Huson D.H."/>
            <person name="Angenent L.T."/>
        </authorList>
    </citation>
    <scope>NUCLEOTIDE SEQUENCE [LARGE SCALE GENOMIC DNA]</scope>
    <source>
        <strain evidence="2 3">7D4C2</strain>
    </source>
</reference>
<dbReference type="Pfam" id="PF19044">
    <property type="entry name" value="P-loop_TraG"/>
    <property type="match status" value="1"/>
</dbReference>
<feature type="domain" description="TraG P-loop" evidence="1">
    <location>
        <begin position="451"/>
        <end position="738"/>
    </location>
</feature>
<dbReference type="InterPro" id="IPR051162">
    <property type="entry name" value="T4SS_component"/>
</dbReference>
<name>A0A7G8T9G0_9FIRM</name>
<gene>
    <name evidence="2" type="ORF">HCR03_16470</name>
</gene>
<dbReference type="Gene3D" id="3.40.50.300">
    <property type="entry name" value="P-loop containing nucleotide triphosphate hydrolases"/>
    <property type="match status" value="1"/>
</dbReference>
<dbReference type="GO" id="GO:0005524">
    <property type="term" value="F:ATP binding"/>
    <property type="evidence" value="ECO:0007669"/>
    <property type="project" value="UniProtKB-KW"/>
</dbReference>
<dbReference type="EMBL" id="CP060286">
    <property type="protein sequence ID" value="QNK40251.1"/>
    <property type="molecule type" value="Genomic_DNA"/>
</dbReference>
<dbReference type="PANTHER" id="PTHR30121:SF6">
    <property type="entry name" value="SLR6007 PROTEIN"/>
    <property type="match status" value="1"/>
</dbReference>
<dbReference type="InterPro" id="IPR043964">
    <property type="entry name" value="P-loop_TraG"/>
</dbReference>
<accession>A0A7G8T9G0</accession>
<evidence type="ECO:0000313" key="3">
    <source>
        <dbReference type="Proteomes" id="UP000515909"/>
    </source>
</evidence>